<dbReference type="AlphaFoldDB" id="A0A8S3ACS0"/>
<dbReference type="EMBL" id="CAJOBC010164644">
    <property type="protein sequence ID" value="CAF4706028.1"/>
    <property type="molecule type" value="Genomic_DNA"/>
</dbReference>
<feature type="non-terminal residue" evidence="1">
    <location>
        <position position="1"/>
    </location>
</feature>
<accession>A0A8S3ACS0</accession>
<gene>
    <name evidence="1" type="ORF">SRO942_LOCUS51493</name>
</gene>
<protein>
    <submittedName>
        <fullName evidence="1">Uncharacterized protein</fullName>
    </submittedName>
</protein>
<proteinExistence type="predicted"/>
<name>A0A8S3ACS0_9BILA</name>
<organism evidence="1 2">
    <name type="scientific">Didymodactylos carnosus</name>
    <dbReference type="NCBI Taxonomy" id="1234261"/>
    <lineage>
        <taxon>Eukaryota</taxon>
        <taxon>Metazoa</taxon>
        <taxon>Spiralia</taxon>
        <taxon>Gnathifera</taxon>
        <taxon>Rotifera</taxon>
        <taxon>Eurotatoria</taxon>
        <taxon>Bdelloidea</taxon>
        <taxon>Philodinida</taxon>
        <taxon>Philodinidae</taxon>
        <taxon>Didymodactylos</taxon>
    </lineage>
</organism>
<evidence type="ECO:0000313" key="2">
    <source>
        <dbReference type="Proteomes" id="UP000681722"/>
    </source>
</evidence>
<dbReference type="Proteomes" id="UP000681722">
    <property type="component" value="Unassembled WGS sequence"/>
</dbReference>
<evidence type="ECO:0000313" key="1">
    <source>
        <dbReference type="EMBL" id="CAF4706028.1"/>
    </source>
</evidence>
<comment type="caution">
    <text evidence="1">The sequence shown here is derived from an EMBL/GenBank/DDBJ whole genome shotgun (WGS) entry which is preliminary data.</text>
</comment>
<reference evidence="1" key="1">
    <citation type="submission" date="2021-02" db="EMBL/GenBank/DDBJ databases">
        <authorList>
            <person name="Nowell W R."/>
        </authorList>
    </citation>
    <scope>NUCLEOTIDE SEQUENCE</scope>
</reference>
<sequence length="43" mass="4984">ETGRRRHIITSIGTLRLFIYGPRSDKDNNGLIYIYNLIGSLLY</sequence>